<evidence type="ECO:0000313" key="1">
    <source>
        <dbReference type="EMBL" id="QPI48600.1"/>
    </source>
</evidence>
<organism evidence="1 2">
    <name type="scientific">Massilia antarctica</name>
    <dbReference type="NCBI Taxonomy" id="2765360"/>
    <lineage>
        <taxon>Bacteria</taxon>
        <taxon>Pseudomonadati</taxon>
        <taxon>Pseudomonadota</taxon>
        <taxon>Betaproteobacteria</taxon>
        <taxon>Burkholderiales</taxon>
        <taxon>Oxalobacteraceae</taxon>
        <taxon>Telluria group</taxon>
        <taxon>Massilia</taxon>
    </lineage>
</organism>
<dbReference type="Proteomes" id="UP000662888">
    <property type="component" value="Chromosome"/>
</dbReference>
<name>A0AA48W9S1_9BURK</name>
<proteinExistence type="predicted"/>
<protein>
    <submittedName>
        <fullName evidence="1">Uncharacterized protein</fullName>
    </submittedName>
</protein>
<dbReference type="RefSeq" id="WP_206088210.1">
    <property type="nucleotide sequence ID" value="NZ_CP065053.1"/>
</dbReference>
<dbReference type="EMBL" id="CP065053">
    <property type="protein sequence ID" value="QPI48600.1"/>
    <property type="molecule type" value="Genomic_DNA"/>
</dbReference>
<reference evidence="1 2" key="1">
    <citation type="submission" date="2020-11" db="EMBL/GenBank/DDBJ databases">
        <authorList>
            <person name="Sun Q."/>
        </authorList>
    </citation>
    <scope>NUCLEOTIDE SEQUENCE [LARGE SCALE GENOMIC DNA]</scope>
    <source>
        <strain evidence="1 2">P8398</strain>
    </source>
</reference>
<keyword evidence="2" id="KW-1185">Reference proteome</keyword>
<evidence type="ECO:0000313" key="2">
    <source>
        <dbReference type="Proteomes" id="UP000662888"/>
    </source>
</evidence>
<sequence>MTQPYVGQGGGTYLPLRGCRRRDAMPEGPWQRGTGRFCSAKQFGAVQGTGGVVFKNAKSAEIFRQDIPVNYTFVPHPALDAQKKDGAGSKISKVTFPNGKRITVKKGTFIPVNLEYSINTPHGLIANTIPDTTCSMTYAGLTETLRGQGHIQMGFTVGEKCSVKHVRVLLRNEAEGYVYEELVNVDLNISD</sequence>
<gene>
    <name evidence="1" type="ORF">IV454_24190</name>
</gene>
<accession>A0AA48W9S1</accession>